<feature type="transmembrane region" description="Helical" evidence="1">
    <location>
        <begin position="163"/>
        <end position="192"/>
    </location>
</feature>
<comment type="caution">
    <text evidence="3">The sequence shown here is derived from an EMBL/GenBank/DDBJ whole genome shotgun (WGS) entry which is preliminary data.</text>
</comment>
<dbReference type="STRING" id="1077348.A0A2G8SEW4"/>
<keyword evidence="1" id="KW-0472">Membrane</keyword>
<dbReference type="PANTHER" id="PTHR40465:SF1">
    <property type="entry name" value="DUF6534 DOMAIN-CONTAINING PROTEIN"/>
    <property type="match status" value="1"/>
</dbReference>
<dbReference type="Pfam" id="PF20152">
    <property type="entry name" value="DUF6534"/>
    <property type="match status" value="1"/>
</dbReference>
<keyword evidence="4" id="KW-1185">Reference proteome</keyword>
<gene>
    <name evidence="3" type="ORF">GSI_05558</name>
</gene>
<name>A0A2G8SEW4_9APHY</name>
<evidence type="ECO:0000256" key="1">
    <source>
        <dbReference type="SAM" id="Phobius"/>
    </source>
</evidence>
<proteinExistence type="predicted"/>
<feature type="transmembrane region" description="Helical" evidence="1">
    <location>
        <begin position="56"/>
        <end position="75"/>
    </location>
</feature>
<feature type="transmembrane region" description="Helical" evidence="1">
    <location>
        <begin position="133"/>
        <end position="151"/>
    </location>
</feature>
<dbReference type="OrthoDB" id="2753458at2759"/>
<evidence type="ECO:0000313" key="4">
    <source>
        <dbReference type="Proteomes" id="UP000230002"/>
    </source>
</evidence>
<dbReference type="AlphaFoldDB" id="A0A2G8SEW4"/>
<evidence type="ECO:0000259" key="2">
    <source>
        <dbReference type="Pfam" id="PF20152"/>
    </source>
</evidence>
<sequence>MDSNSTAAAGQEAALAHEVTTTLGALLIGTFFALMLYGLVVHQAYGYFRTYGADVLWLKILVITALVLETVVSVFNMDACYDYLVTNFSNTNLERPAPYSMKLLALFPASVALTVQMYDLAWDICYLVSARNAAATVTDVLLTTILVYSLHKSRTGIKRTDSMINVLIMYAVNTGLLTSAFNILCLVFGFLFPQSFTYAAVDLVSSRLYASSLLAALNSRKIVSDIGSSHITDDGPFGTVVIRTRPPPLARSDPVVVRSEQWELRSKESPEA</sequence>
<dbReference type="EMBL" id="AYKW01000011">
    <property type="protein sequence ID" value="PIL32312.1"/>
    <property type="molecule type" value="Genomic_DNA"/>
</dbReference>
<keyword evidence="1" id="KW-0812">Transmembrane</keyword>
<feature type="domain" description="DUF6534" evidence="2">
    <location>
        <begin position="135"/>
        <end position="221"/>
    </location>
</feature>
<feature type="transmembrane region" description="Helical" evidence="1">
    <location>
        <begin position="23"/>
        <end position="44"/>
    </location>
</feature>
<dbReference type="Proteomes" id="UP000230002">
    <property type="component" value="Unassembled WGS sequence"/>
</dbReference>
<dbReference type="PANTHER" id="PTHR40465">
    <property type="entry name" value="CHROMOSOME 1, WHOLE GENOME SHOTGUN SEQUENCE"/>
    <property type="match status" value="1"/>
</dbReference>
<keyword evidence="1" id="KW-1133">Transmembrane helix</keyword>
<accession>A0A2G8SEW4</accession>
<protein>
    <recommendedName>
        <fullName evidence="2">DUF6534 domain-containing protein</fullName>
    </recommendedName>
</protein>
<evidence type="ECO:0000313" key="3">
    <source>
        <dbReference type="EMBL" id="PIL32312.1"/>
    </source>
</evidence>
<organism evidence="3 4">
    <name type="scientific">Ganoderma sinense ZZ0214-1</name>
    <dbReference type="NCBI Taxonomy" id="1077348"/>
    <lineage>
        <taxon>Eukaryota</taxon>
        <taxon>Fungi</taxon>
        <taxon>Dikarya</taxon>
        <taxon>Basidiomycota</taxon>
        <taxon>Agaricomycotina</taxon>
        <taxon>Agaricomycetes</taxon>
        <taxon>Polyporales</taxon>
        <taxon>Polyporaceae</taxon>
        <taxon>Ganoderma</taxon>
    </lineage>
</organism>
<dbReference type="InterPro" id="IPR045339">
    <property type="entry name" value="DUF6534"/>
</dbReference>
<reference evidence="3 4" key="1">
    <citation type="journal article" date="2015" name="Sci. Rep.">
        <title>Chromosome-level genome map provides insights into diverse defense mechanisms in the medicinal fungus Ganoderma sinense.</title>
        <authorList>
            <person name="Zhu Y."/>
            <person name="Xu J."/>
            <person name="Sun C."/>
            <person name="Zhou S."/>
            <person name="Xu H."/>
            <person name="Nelson D.R."/>
            <person name="Qian J."/>
            <person name="Song J."/>
            <person name="Luo H."/>
            <person name="Xiang L."/>
            <person name="Li Y."/>
            <person name="Xu Z."/>
            <person name="Ji A."/>
            <person name="Wang L."/>
            <person name="Lu S."/>
            <person name="Hayward A."/>
            <person name="Sun W."/>
            <person name="Li X."/>
            <person name="Schwartz D.C."/>
            <person name="Wang Y."/>
            <person name="Chen S."/>
        </authorList>
    </citation>
    <scope>NUCLEOTIDE SEQUENCE [LARGE SCALE GENOMIC DNA]</scope>
    <source>
        <strain evidence="3 4">ZZ0214-1</strain>
    </source>
</reference>